<dbReference type="Proteomes" id="UP001164929">
    <property type="component" value="Chromosome 5"/>
</dbReference>
<sequence>MEVEKSYRLPKRRALVTQPRSSHLFVFCF</sequence>
<reference evidence="1" key="1">
    <citation type="journal article" date="2023" name="Mol. Ecol. Resour.">
        <title>Chromosome-level genome assembly of a triploid poplar Populus alba 'Berolinensis'.</title>
        <authorList>
            <person name="Chen S."/>
            <person name="Yu Y."/>
            <person name="Wang X."/>
            <person name="Wang S."/>
            <person name="Zhang T."/>
            <person name="Zhou Y."/>
            <person name="He R."/>
            <person name="Meng N."/>
            <person name="Wang Y."/>
            <person name="Liu W."/>
            <person name="Liu Z."/>
            <person name="Liu J."/>
            <person name="Guo Q."/>
            <person name="Huang H."/>
            <person name="Sederoff R.R."/>
            <person name="Wang G."/>
            <person name="Qu G."/>
            <person name="Chen S."/>
        </authorList>
    </citation>
    <scope>NUCLEOTIDE SEQUENCE</scope>
    <source>
        <strain evidence="1">SC-2020</strain>
    </source>
</reference>
<gene>
    <name evidence="1" type="ORF">NC653_014017</name>
</gene>
<keyword evidence="2" id="KW-1185">Reference proteome</keyword>
<comment type="caution">
    <text evidence="1">The sequence shown here is derived from an EMBL/GenBank/DDBJ whole genome shotgun (WGS) entry which is preliminary data.</text>
</comment>
<protein>
    <submittedName>
        <fullName evidence="1">Uncharacterized protein</fullName>
    </submittedName>
</protein>
<accession>A0AAD6QW11</accession>
<dbReference type="EMBL" id="JAQIZT010000005">
    <property type="protein sequence ID" value="KAJ6997632.1"/>
    <property type="molecule type" value="Genomic_DNA"/>
</dbReference>
<proteinExistence type="predicted"/>
<evidence type="ECO:0000313" key="2">
    <source>
        <dbReference type="Proteomes" id="UP001164929"/>
    </source>
</evidence>
<organism evidence="1 2">
    <name type="scientific">Populus alba x Populus x berolinensis</name>
    <dbReference type="NCBI Taxonomy" id="444605"/>
    <lineage>
        <taxon>Eukaryota</taxon>
        <taxon>Viridiplantae</taxon>
        <taxon>Streptophyta</taxon>
        <taxon>Embryophyta</taxon>
        <taxon>Tracheophyta</taxon>
        <taxon>Spermatophyta</taxon>
        <taxon>Magnoliopsida</taxon>
        <taxon>eudicotyledons</taxon>
        <taxon>Gunneridae</taxon>
        <taxon>Pentapetalae</taxon>
        <taxon>rosids</taxon>
        <taxon>fabids</taxon>
        <taxon>Malpighiales</taxon>
        <taxon>Salicaceae</taxon>
        <taxon>Saliceae</taxon>
        <taxon>Populus</taxon>
    </lineage>
</organism>
<name>A0AAD6QW11_9ROSI</name>
<evidence type="ECO:0000313" key="1">
    <source>
        <dbReference type="EMBL" id="KAJ6997632.1"/>
    </source>
</evidence>
<dbReference type="AlphaFoldDB" id="A0AAD6QW11"/>